<feature type="transmembrane region" description="Helical" evidence="7">
    <location>
        <begin position="278"/>
        <end position="296"/>
    </location>
</feature>
<dbReference type="InterPro" id="IPR011701">
    <property type="entry name" value="MFS"/>
</dbReference>
<feature type="transmembrane region" description="Helical" evidence="7">
    <location>
        <begin position="397"/>
        <end position="417"/>
    </location>
</feature>
<evidence type="ECO:0000256" key="3">
    <source>
        <dbReference type="ARBA" id="ARBA00022475"/>
    </source>
</evidence>
<feature type="transmembrane region" description="Helical" evidence="7">
    <location>
        <begin position="114"/>
        <end position="139"/>
    </location>
</feature>
<dbReference type="RefSeq" id="WP_311554945.1">
    <property type="nucleotide sequence ID" value="NZ_JAVREJ010000003.1"/>
</dbReference>
<dbReference type="InterPro" id="IPR036259">
    <property type="entry name" value="MFS_trans_sf"/>
</dbReference>
<evidence type="ECO:0000259" key="8">
    <source>
        <dbReference type="PROSITE" id="PS50850"/>
    </source>
</evidence>
<keyword evidence="3" id="KW-1003">Cell membrane</keyword>
<feature type="transmembrane region" description="Helical" evidence="7">
    <location>
        <begin position="26"/>
        <end position="45"/>
    </location>
</feature>
<organism evidence="9 10">
    <name type="scientific">Pseudonocardia charpentierae</name>
    <dbReference type="NCBI Taxonomy" id="3075545"/>
    <lineage>
        <taxon>Bacteria</taxon>
        <taxon>Bacillati</taxon>
        <taxon>Actinomycetota</taxon>
        <taxon>Actinomycetes</taxon>
        <taxon>Pseudonocardiales</taxon>
        <taxon>Pseudonocardiaceae</taxon>
        <taxon>Pseudonocardia</taxon>
    </lineage>
</organism>
<evidence type="ECO:0000313" key="9">
    <source>
        <dbReference type="EMBL" id="MDT0348978.1"/>
    </source>
</evidence>
<feature type="transmembrane region" description="Helical" evidence="7">
    <location>
        <begin position="370"/>
        <end position="391"/>
    </location>
</feature>
<comment type="subcellular location">
    <subcellularLocation>
        <location evidence="1">Cell membrane</location>
        <topology evidence="1">Multi-pass membrane protein</topology>
    </subcellularLocation>
</comment>
<keyword evidence="10" id="KW-1185">Reference proteome</keyword>
<feature type="transmembrane region" description="Helical" evidence="7">
    <location>
        <begin position="240"/>
        <end position="266"/>
    </location>
</feature>
<feature type="transmembrane region" description="Helical" evidence="7">
    <location>
        <begin position="186"/>
        <end position="205"/>
    </location>
</feature>
<dbReference type="EMBL" id="JAVREJ010000003">
    <property type="protein sequence ID" value="MDT0348978.1"/>
    <property type="molecule type" value="Genomic_DNA"/>
</dbReference>
<feature type="transmembrane region" description="Helical" evidence="7">
    <location>
        <begin position="151"/>
        <end position="174"/>
    </location>
</feature>
<feature type="transmembrane region" description="Helical" evidence="7">
    <location>
        <begin position="330"/>
        <end position="349"/>
    </location>
</feature>
<keyword evidence="6 7" id="KW-0472">Membrane</keyword>
<gene>
    <name evidence="9" type="ORF">RM445_05500</name>
</gene>
<dbReference type="Pfam" id="PF07690">
    <property type="entry name" value="MFS_1"/>
    <property type="match status" value="1"/>
</dbReference>
<protein>
    <submittedName>
        <fullName evidence="9">MFS transporter</fullName>
    </submittedName>
</protein>
<keyword evidence="5 7" id="KW-1133">Transmembrane helix</keyword>
<keyword evidence="4 7" id="KW-0812">Transmembrane</keyword>
<comment type="caution">
    <text evidence="9">The sequence shown here is derived from an EMBL/GenBank/DDBJ whole genome shotgun (WGS) entry which is preliminary data.</text>
</comment>
<reference evidence="10" key="1">
    <citation type="submission" date="2023-07" db="EMBL/GenBank/DDBJ databases">
        <title>30 novel species of actinomycetes from the DSMZ collection.</title>
        <authorList>
            <person name="Nouioui I."/>
        </authorList>
    </citation>
    <scope>NUCLEOTIDE SEQUENCE [LARGE SCALE GENOMIC DNA]</scope>
    <source>
        <strain evidence="10">DSM 45834</strain>
    </source>
</reference>
<evidence type="ECO:0000256" key="7">
    <source>
        <dbReference type="SAM" id="Phobius"/>
    </source>
</evidence>
<dbReference type="SUPFAM" id="SSF103473">
    <property type="entry name" value="MFS general substrate transporter"/>
    <property type="match status" value="1"/>
</dbReference>
<name>A0ABU2N4X5_9PSEU</name>
<feature type="transmembrane region" description="Helical" evidence="7">
    <location>
        <begin position="305"/>
        <end position="324"/>
    </location>
</feature>
<evidence type="ECO:0000256" key="5">
    <source>
        <dbReference type="ARBA" id="ARBA00022989"/>
    </source>
</evidence>
<dbReference type="InterPro" id="IPR020846">
    <property type="entry name" value="MFS_dom"/>
</dbReference>
<sequence>MTHPHFSRTQLRRAVLSSYLGSVIEYYDFLLYATASAVVFNKVFFSNLDPLVGTVASFGTLATGYFARPLGGIVFGHFGDRIGRKKMLVLSMTLMGVGSTLIGVLPTYAQVGVWAPILLVLLRVVQGIAVGGEWGGAVLMSAEHATSRRGLWASFTNAGAPSGVVLSTLVLAASASLTGEQAFLAWGWRIPFLLSVVLLAVGLFVRARVEETPVFAEAAAAGKPAKPPLLEVLRHHPRNLLLSIGVGFGAFVAQGAITTFLISYAVQAGFARSTVLNALTLSSFVAIFGIIGYAALSDRVGRKPVVIAGAIAMAVYSFVLFPMVDSGSVALLTLAIVLGQGVVHPAWYGPLAALYTELFSTGSRYTGASLGYQFAGLGGGIAPLVFASVLAGGGSTTTISIIIAAGCLLCIGCILALRETSTTDLTVDPETAAAPAGR</sequence>
<feature type="transmembrane region" description="Helical" evidence="7">
    <location>
        <begin position="51"/>
        <end position="75"/>
    </location>
</feature>
<dbReference type="Proteomes" id="UP001183202">
    <property type="component" value="Unassembled WGS sequence"/>
</dbReference>
<keyword evidence="2" id="KW-0813">Transport</keyword>
<dbReference type="PANTHER" id="PTHR43045">
    <property type="entry name" value="SHIKIMATE TRANSPORTER"/>
    <property type="match status" value="1"/>
</dbReference>
<evidence type="ECO:0000256" key="4">
    <source>
        <dbReference type="ARBA" id="ARBA00022692"/>
    </source>
</evidence>
<accession>A0ABU2N4X5</accession>
<feature type="transmembrane region" description="Helical" evidence="7">
    <location>
        <begin position="87"/>
        <end position="108"/>
    </location>
</feature>
<evidence type="ECO:0000256" key="2">
    <source>
        <dbReference type="ARBA" id="ARBA00022448"/>
    </source>
</evidence>
<proteinExistence type="predicted"/>
<dbReference type="CDD" id="cd17369">
    <property type="entry name" value="MFS_ShiA_like"/>
    <property type="match status" value="1"/>
</dbReference>
<dbReference type="PANTHER" id="PTHR43045:SF1">
    <property type="entry name" value="SHIKIMATE TRANSPORTER"/>
    <property type="match status" value="1"/>
</dbReference>
<evidence type="ECO:0000313" key="10">
    <source>
        <dbReference type="Proteomes" id="UP001183202"/>
    </source>
</evidence>
<evidence type="ECO:0000256" key="1">
    <source>
        <dbReference type="ARBA" id="ARBA00004651"/>
    </source>
</evidence>
<feature type="domain" description="Major facilitator superfamily (MFS) profile" evidence="8">
    <location>
        <begin position="14"/>
        <end position="422"/>
    </location>
</feature>
<dbReference type="Gene3D" id="1.20.1250.20">
    <property type="entry name" value="MFS general substrate transporter like domains"/>
    <property type="match status" value="2"/>
</dbReference>
<dbReference type="PROSITE" id="PS50850">
    <property type="entry name" value="MFS"/>
    <property type="match status" value="1"/>
</dbReference>
<evidence type="ECO:0000256" key="6">
    <source>
        <dbReference type="ARBA" id="ARBA00023136"/>
    </source>
</evidence>